<dbReference type="GO" id="GO:0006526">
    <property type="term" value="P:L-arginine biosynthetic process"/>
    <property type="evidence" value="ECO:0007669"/>
    <property type="project" value="InterPro"/>
</dbReference>
<evidence type="ECO:0000256" key="1">
    <source>
        <dbReference type="ARBA" id="ARBA00006774"/>
    </source>
</evidence>
<keyword evidence="2" id="KW-0808">Transferase</keyword>
<organism evidence="5">
    <name type="scientific">freshwater metagenome</name>
    <dbReference type="NCBI Taxonomy" id="449393"/>
    <lineage>
        <taxon>unclassified sequences</taxon>
        <taxon>metagenomes</taxon>
        <taxon>ecological metagenomes</taxon>
    </lineage>
</organism>
<evidence type="ECO:0000256" key="4">
    <source>
        <dbReference type="ARBA" id="ARBA00023315"/>
    </source>
</evidence>
<evidence type="ECO:0000256" key="2">
    <source>
        <dbReference type="ARBA" id="ARBA00022679"/>
    </source>
</evidence>
<gene>
    <name evidence="5" type="ORF">UFOPK1863_00945</name>
</gene>
<dbReference type="InterPro" id="IPR042195">
    <property type="entry name" value="ArgJ_beta_C"/>
</dbReference>
<accession>A0A6J6I2H7</accession>
<dbReference type="EMBL" id="CAEZUY010000110">
    <property type="protein sequence ID" value="CAB4619536.1"/>
    <property type="molecule type" value="Genomic_DNA"/>
</dbReference>
<dbReference type="GO" id="GO:0004358">
    <property type="term" value="F:L-glutamate N-acetyltransferase activity, acting on acetyl-L-ornithine as donor"/>
    <property type="evidence" value="ECO:0007669"/>
    <property type="project" value="InterPro"/>
</dbReference>
<keyword evidence="3" id="KW-0068">Autocatalytic cleavage</keyword>
<dbReference type="Pfam" id="PF01960">
    <property type="entry name" value="ArgJ"/>
    <property type="match status" value="1"/>
</dbReference>
<name>A0A6J6I2H7_9ZZZZ</name>
<keyword evidence="4" id="KW-0012">Acyltransferase</keyword>
<dbReference type="Gene3D" id="3.10.20.340">
    <property type="entry name" value="ArgJ beta chain, C-terminal domain"/>
    <property type="match status" value="1"/>
</dbReference>
<reference evidence="5" key="1">
    <citation type="submission" date="2020-05" db="EMBL/GenBank/DDBJ databases">
        <authorList>
            <person name="Chiriac C."/>
            <person name="Salcher M."/>
            <person name="Ghai R."/>
            <person name="Kavagutti S V."/>
        </authorList>
    </citation>
    <scope>NUCLEOTIDE SEQUENCE</scope>
</reference>
<dbReference type="InterPro" id="IPR016117">
    <property type="entry name" value="ArgJ-like_dom_sf"/>
</dbReference>
<comment type="similarity">
    <text evidence="1">Belongs to the ArgJ family.</text>
</comment>
<dbReference type="SUPFAM" id="SSF56266">
    <property type="entry name" value="DmpA/ArgJ-like"/>
    <property type="match status" value="1"/>
</dbReference>
<evidence type="ECO:0000313" key="5">
    <source>
        <dbReference type="EMBL" id="CAB4619536.1"/>
    </source>
</evidence>
<dbReference type="InterPro" id="IPR002813">
    <property type="entry name" value="Arg_biosynth_ArgJ"/>
</dbReference>
<evidence type="ECO:0000256" key="3">
    <source>
        <dbReference type="ARBA" id="ARBA00022813"/>
    </source>
</evidence>
<sequence>MLAAVGTVDARMDGQNIDVSLNGVMVCKASTPAESRDLVVMKEKQVDIKIDLHMGNASATVWTNDLTAMYVHENSAYSS</sequence>
<proteinExistence type="inferred from homology"/>
<dbReference type="AlphaFoldDB" id="A0A6J6I2H7"/>
<protein>
    <submittedName>
        <fullName evidence="5">Unannotated protein</fullName>
    </submittedName>
</protein>